<reference evidence="2" key="1">
    <citation type="submission" date="2021-06" db="EMBL/GenBank/DDBJ databases">
        <authorList>
            <person name="Hodson N. C."/>
            <person name="Mongue J. A."/>
            <person name="Jaron S. K."/>
        </authorList>
    </citation>
    <scope>NUCLEOTIDE SEQUENCE</scope>
</reference>
<feature type="region of interest" description="Disordered" evidence="1">
    <location>
        <begin position="39"/>
        <end position="61"/>
    </location>
</feature>
<accession>A0A8J2L1U8</accession>
<proteinExistence type="predicted"/>
<dbReference type="AlphaFoldDB" id="A0A8J2L1U8"/>
<protein>
    <submittedName>
        <fullName evidence="2">Uncharacterized protein</fullName>
    </submittedName>
</protein>
<feature type="non-terminal residue" evidence="2">
    <location>
        <position position="1"/>
    </location>
</feature>
<name>A0A8J2L1U8_9HEXA</name>
<dbReference type="EMBL" id="CAJVCH010302293">
    <property type="protein sequence ID" value="CAG7785734.1"/>
    <property type="molecule type" value="Genomic_DNA"/>
</dbReference>
<organism evidence="2 3">
    <name type="scientific">Allacma fusca</name>
    <dbReference type="NCBI Taxonomy" id="39272"/>
    <lineage>
        <taxon>Eukaryota</taxon>
        <taxon>Metazoa</taxon>
        <taxon>Ecdysozoa</taxon>
        <taxon>Arthropoda</taxon>
        <taxon>Hexapoda</taxon>
        <taxon>Collembola</taxon>
        <taxon>Symphypleona</taxon>
        <taxon>Sminthuridae</taxon>
        <taxon>Allacma</taxon>
    </lineage>
</organism>
<keyword evidence="3" id="KW-1185">Reference proteome</keyword>
<comment type="caution">
    <text evidence="2">The sequence shown here is derived from an EMBL/GenBank/DDBJ whole genome shotgun (WGS) entry which is preliminary data.</text>
</comment>
<dbReference type="Proteomes" id="UP000708208">
    <property type="component" value="Unassembled WGS sequence"/>
</dbReference>
<gene>
    <name evidence="2" type="ORF">AFUS01_LOCUS24341</name>
</gene>
<sequence>MGLKFVCCPDKNVVLSPSKRTFRDIQKHCYEAYTNVLLPGTGTSRRDTGRTGTGRPRGQNN</sequence>
<evidence type="ECO:0000313" key="3">
    <source>
        <dbReference type="Proteomes" id="UP000708208"/>
    </source>
</evidence>
<evidence type="ECO:0000256" key="1">
    <source>
        <dbReference type="SAM" id="MobiDB-lite"/>
    </source>
</evidence>
<evidence type="ECO:0000313" key="2">
    <source>
        <dbReference type="EMBL" id="CAG7785734.1"/>
    </source>
</evidence>